<keyword evidence="1" id="KW-1185">Reference proteome</keyword>
<reference evidence="2" key="1">
    <citation type="submission" date="2022-11" db="UniProtKB">
        <authorList>
            <consortium name="WormBaseParasite"/>
        </authorList>
    </citation>
    <scope>IDENTIFICATION</scope>
</reference>
<proteinExistence type="predicted"/>
<sequence>MKWVRRRATENFSDFHFLKRSKMNFHKVGKRAKSKSKTAAPYSAARYRAAKYGKPPSGTAPEVWQATARRHVVPRGEV</sequence>
<protein>
    <submittedName>
        <fullName evidence="2">Uncharacterized protein</fullName>
    </submittedName>
</protein>
<name>A0A915IQN6_ROMCU</name>
<dbReference type="AlphaFoldDB" id="A0A915IQN6"/>
<organism evidence="1 2">
    <name type="scientific">Romanomermis culicivorax</name>
    <name type="common">Nematode worm</name>
    <dbReference type="NCBI Taxonomy" id="13658"/>
    <lineage>
        <taxon>Eukaryota</taxon>
        <taxon>Metazoa</taxon>
        <taxon>Ecdysozoa</taxon>
        <taxon>Nematoda</taxon>
        <taxon>Enoplea</taxon>
        <taxon>Dorylaimia</taxon>
        <taxon>Mermithida</taxon>
        <taxon>Mermithoidea</taxon>
        <taxon>Mermithidae</taxon>
        <taxon>Romanomermis</taxon>
    </lineage>
</organism>
<evidence type="ECO:0000313" key="1">
    <source>
        <dbReference type="Proteomes" id="UP000887565"/>
    </source>
</evidence>
<dbReference type="Proteomes" id="UP000887565">
    <property type="component" value="Unplaced"/>
</dbReference>
<dbReference type="WBParaSite" id="nRc.2.0.1.t16317-RA">
    <property type="protein sequence ID" value="nRc.2.0.1.t16317-RA"/>
    <property type="gene ID" value="nRc.2.0.1.g16317"/>
</dbReference>
<evidence type="ECO:0000313" key="2">
    <source>
        <dbReference type="WBParaSite" id="nRc.2.0.1.t16317-RA"/>
    </source>
</evidence>
<accession>A0A915IQN6</accession>